<evidence type="ECO:0000259" key="4">
    <source>
        <dbReference type="Pfam" id="PF00535"/>
    </source>
</evidence>
<evidence type="ECO:0000256" key="1">
    <source>
        <dbReference type="ARBA" id="ARBA00006739"/>
    </source>
</evidence>
<keyword evidence="6" id="KW-1185">Reference proteome</keyword>
<organism evidence="5 6">
    <name type="scientific">Acinetobacter brisouii CIP 110357</name>
    <dbReference type="NCBI Taxonomy" id="1341683"/>
    <lineage>
        <taxon>Bacteria</taxon>
        <taxon>Pseudomonadati</taxon>
        <taxon>Pseudomonadota</taxon>
        <taxon>Gammaproteobacteria</taxon>
        <taxon>Moraxellales</taxon>
        <taxon>Moraxellaceae</taxon>
        <taxon>Acinetobacter</taxon>
    </lineage>
</organism>
<proteinExistence type="inferred from homology"/>
<dbReference type="OrthoDB" id="9771846at2"/>
<dbReference type="GO" id="GO:0016757">
    <property type="term" value="F:glycosyltransferase activity"/>
    <property type="evidence" value="ECO:0007669"/>
    <property type="project" value="UniProtKB-KW"/>
</dbReference>
<dbReference type="PANTHER" id="PTHR43179">
    <property type="entry name" value="RHAMNOSYLTRANSFERASE WBBL"/>
    <property type="match status" value="1"/>
</dbReference>
<evidence type="ECO:0000313" key="5">
    <source>
        <dbReference type="EMBL" id="ESK53054.1"/>
    </source>
</evidence>
<dbReference type="EMBL" id="AYEU01000001">
    <property type="protein sequence ID" value="ESK53054.1"/>
    <property type="molecule type" value="Genomic_DNA"/>
</dbReference>
<gene>
    <name evidence="5" type="ORF">P255_00164</name>
</gene>
<dbReference type="PATRIC" id="fig|1341683.3.peg.162"/>
<comment type="caution">
    <text evidence="5">The sequence shown here is derived from an EMBL/GenBank/DDBJ whole genome shotgun (WGS) entry which is preliminary data.</text>
</comment>
<dbReference type="AlphaFoldDB" id="V2VZ65"/>
<evidence type="ECO:0000256" key="2">
    <source>
        <dbReference type="ARBA" id="ARBA00022676"/>
    </source>
</evidence>
<protein>
    <recommendedName>
        <fullName evidence="4">Glycosyltransferase 2-like domain-containing protein</fullName>
    </recommendedName>
</protein>
<evidence type="ECO:0000313" key="6">
    <source>
        <dbReference type="Proteomes" id="UP000018418"/>
    </source>
</evidence>
<dbReference type="RefSeq" id="WP_004899044.1">
    <property type="nucleotide sequence ID" value="NZ_BBTI01000003.1"/>
</dbReference>
<dbReference type="HOGENOM" id="CLU_023845_9_1_6"/>
<dbReference type="SUPFAM" id="SSF53448">
    <property type="entry name" value="Nucleotide-diphospho-sugar transferases"/>
    <property type="match status" value="1"/>
</dbReference>
<reference evidence="5 6" key="1">
    <citation type="submission" date="2013-10" db="EMBL/GenBank/DDBJ databases">
        <title>The Genome Sequence of Acinetobacter brisouii CIP 110357.</title>
        <authorList>
            <consortium name="The Broad Institute Genomics Platform"/>
            <consortium name="The Broad Institute Genome Sequencing Center for Infectious Disease"/>
            <person name="Cerqueira G."/>
            <person name="Feldgarden M."/>
            <person name="Courvalin P."/>
            <person name="Grillot-Courvalin C."/>
            <person name="Clermont D."/>
            <person name="Rocha E."/>
            <person name="Yoon E.-J."/>
            <person name="Nemec A."/>
            <person name="Young S.K."/>
            <person name="Zeng Q."/>
            <person name="Gargeya S."/>
            <person name="Fitzgerald M."/>
            <person name="Abouelleil A."/>
            <person name="Alvarado L."/>
            <person name="Berlin A.M."/>
            <person name="Chapman S.B."/>
            <person name="Gainer-Dewar J."/>
            <person name="Goldberg J."/>
            <person name="Gnerre S."/>
            <person name="Griggs A."/>
            <person name="Gujja S."/>
            <person name="Hansen M."/>
            <person name="Howarth C."/>
            <person name="Imamovic A."/>
            <person name="Ireland A."/>
            <person name="Larimer J."/>
            <person name="McCowan C."/>
            <person name="Murphy C."/>
            <person name="Pearson M."/>
            <person name="Poon T.W."/>
            <person name="Priest M."/>
            <person name="Roberts A."/>
            <person name="Saif S."/>
            <person name="Shea T."/>
            <person name="Sykes S."/>
            <person name="Wortman J."/>
            <person name="Nusbaum C."/>
            <person name="Birren B."/>
        </authorList>
    </citation>
    <scope>NUCLEOTIDE SEQUENCE [LARGE SCALE GENOMIC DNA]</scope>
    <source>
        <strain evidence="5 6">CIP 110357</strain>
    </source>
</reference>
<dbReference type="InterPro" id="IPR001173">
    <property type="entry name" value="Glyco_trans_2-like"/>
</dbReference>
<dbReference type="CDD" id="cd02526">
    <property type="entry name" value="GT2_RfbF_like"/>
    <property type="match status" value="1"/>
</dbReference>
<sequence length="292" mass="33618">MMKIGAIIVTFNPDVDNLSGLISRLLLQNIKIVIVDNGSKSFNLVTNNYELIRLNENKGIASAQNIGIQYLLSEEVDYIIFFDQDSEIDNKFIGNLFNEFLYIKNNIDSKILAIGPRLYNENNDYFYKITNVNFWGFRKHLDVSNISQSVEATIIISSGSLVSVKDLLKVGFMRDNLFIDYVDIEWCFRAKGMGFHCYVAHNVIMKHRIGDYDLNINKSPRSVHSAFRKYFQIRNAILLLNISSVPKLFALKEILGHILFSLRLIYLIKKSRRQYSIALLKGIRDGLRGIFL</sequence>
<comment type="similarity">
    <text evidence="1">Belongs to the glycosyltransferase 2 family.</text>
</comment>
<dbReference type="InterPro" id="IPR006446">
    <property type="entry name" value="RhaTrfase"/>
</dbReference>
<dbReference type="Pfam" id="PF00535">
    <property type="entry name" value="Glycos_transf_2"/>
    <property type="match status" value="1"/>
</dbReference>
<feature type="domain" description="Glycosyltransferase 2-like" evidence="4">
    <location>
        <begin position="7"/>
        <end position="102"/>
    </location>
</feature>
<dbReference type="Proteomes" id="UP000018418">
    <property type="component" value="Unassembled WGS sequence"/>
</dbReference>
<keyword evidence="3" id="KW-0808">Transferase</keyword>
<name>V2VZ65_9GAMM</name>
<dbReference type="PANTHER" id="PTHR43179:SF12">
    <property type="entry name" value="GALACTOFURANOSYLTRANSFERASE GLFT2"/>
    <property type="match status" value="1"/>
</dbReference>
<dbReference type="InterPro" id="IPR029044">
    <property type="entry name" value="Nucleotide-diphossugar_trans"/>
</dbReference>
<dbReference type="NCBIfam" id="TIGR01556">
    <property type="entry name" value="rhamnosyltran"/>
    <property type="match status" value="1"/>
</dbReference>
<dbReference type="Gene3D" id="3.90.550.10">
    <property type="entry name" value="Spore Coat Polysaccharide Biosynthesis Protein SpsA, Chain A"/>
    <property type="match status" value="1"/>
</dbReference>
<accession>V2VZ65</accession>
<keyword evidence="2" id="KW-0328">Glycosyltransferase</keyword>
<evidence type="ECO:0000256" key="3">
    <source>
        <dbReference type="ARBA" id="ARBA00022679"/>
    </source>
</evidence>